<dbReference type="OrthoDB" id="9791898at2"/>
<dbReference type="AlphaFoldDB" id="A0A1H5RAB9"/>
<dbReference type="Proteomes" id="UP000198878">
    <property type="component" value="Unassembled WGS sequence"/>
</dbReference>
<accession>A0A1H5RAB9</accession>
<dbReference type="Gene3D" id="1.10.287.1080">
    <property type="entry name" value="MazG-like"/>
    <property type="match status" value="1"/>
</dbReference>
<feature type="region of interest" description="Disordered" evidence="1">
    <location>
        <begin position="118"/>
        <end position="145"/>
    </location>
</feature>
<organism evidence="2 3">
    <name type="scientific">Amycolatopsis pretoriensis</name>
    <dbReference type="NCBI Taxonomy" id="218821"/>
    <lineage>
        <taxon>Bacteria</taxon>
        <taxon>Bacillati</taxon>
        <taxon>Actinomycetota</taxon>
        <taxon>Actinomycetes</taxon>
        <taxon>Pseudonocardiales</taxon>
        <taxon>Pseudonocardiaceae</taxon>
        <taxon>Amycolatopsis</taxon>
    </lineage>
</organism>
<keyword evidence="3" id="KW-1185">Reference proteome</keyword>
<evidence type="ECO:0000256" key="1">
    <source>
        <dbReference type="SAM" id="MobiDB-lite"/>
    </source>
</evidence>
<dbReference type="PANTHER" id="PTHR14552:SF21">
    <property type="entry name" value="DCTP PYROPHOSPHATASE 1"/>
    <property type="match status" value="1"/>
</dbReference>
<evidence type="ECO:0008006" key="4">
    <source>
        <dbReference type="Google" id="ProtNLM"/>
    </source>
</evidence>
<evidence type="ECO:0000313" key="3">
    <source>
        <dbReference type="Proteomes" id="UP000198878"/>
    </source>
</evidence>
<dbReference type="STRING" id="218821.SAMN05421837_107402"/>
<dbReference type="PANTHER" id="PTHR14552">
    <property type="match status" value="1"/>
</dbReference>
<name>A0A1H5RAB9_9PSEU</name>
<gene>
    <name evidence="2" type="ORF">SAMN05421837_107402</name>
</gene>
<sequence length="145" mass="15554">MTIDPGYYRTLAKDDPSLFTLTVELRSFVGERKWRAGFPPRQLVSGLVLKAAGVLATIYDADSVSADLAGDRDIAEGLADVLMYVIRLADIAGVDLVHEVWHRLEANAAQGKAAQRKAGSLGPAWAPDQMSTVDTLDNAEGRAGN</sequence>
<dbReference type="EMBL" id="FNUJ01000007">
    <property type="protein sequence ID" value="SEF34468.1"/>
    <property type="molecule type" value="Genomic_DNA"/>
</dbReference>
<protein>
    <recommendedName>
        <fullName evidence="4">MazG nucleotide pyrophosphohydrolase domain-containing protein</fullName>
    </recommendedName>
</protein>
<evidence type="ECO:0000313" key="2">
    <source>
        <dbReference type="EMBL" id="SEF34468.1"/>
    </source>
</evidence>
<dbReference type="RefSeq" id="WP_086678612.1">
    <property type="nucleotide sequence ID" value="NZ_FNUJ01000007.1"/>
</dbReference>
<reference evidence="3" key="1">
    <citation type="submission" date="2016-10" db="EMBL/GenBank/DDBJ databases">
        <authorList>
            <person name="Varghese N."/>
            <person name="Submissions S."/>
        </authorList>
    </citation>
    <scope>NUCLEOTIDE SEQUENCE [LARGE SCALE GENOMIC DNA]</scope>
    <source>
        <strain evidence="3">DSM 44654</strain>
    </source>
</reference>
<dbReference type="SUPFAM" id="SSF101386">
    <property type="entry name" value="all-alpha NTP pyrophosphatases"/>
    <property type="match status" value="1"/>
</dbReference>
<proteinExistence type="predicted"/>